<keyword evidence="2" id="KW-0812">Transmembrane</keyword>
<dbReference type="GO" id="GO:0004190">
    <property type="term" value="F:aspartic-type endopeptidase activity"/>
    <property type="evidence" value="ECO:0007669"/>
    <property type="project" value="InterPro"/>
</dbReference>
<accession>A0A3R9WQA2</accession>
<feature type="active site" evidence="1">
    <location>
        <position position="190"/>
    </location>
</feature>
<keyword evidence="2" id="KW-0472">Membrane</keyword>
<reference evidence="3 4" key="1">
    <citation type="submission" date="2018-10" db="EMBL/GenBank/DDBJ databases">
        <title>Draft genome sequence of Bacillus salarius IM0101, isolated from a hypersaline soil in Inner Mongolia, China.</title>
        <authorList>
            <person name="Yamprayoonswat W."/>
            <person name="Boonvisut S."/>
            <person name="Jumpathong W."/>
            <person name="Sittihan S."/>
            <person name="Ruangsuj P."/>
            <person name="Wanthongcharoen S."/>
            <person name="Thongpramul N."/>
            <person name="Pimmason S."/>
            <person name="Yu B."/>
            <person name="Yasawong M."/>
        </authorList>
    </citation>
    <scope>NUCLEOTIDE SEQUENCE [LARGE SCALE GENOMIC DNA]</scope>
    <source>
        <strain evidence="3 4">IM0101</strain>
    </source>
</reference>
<dbReference type="PIRSF" id="PIRSF018571">
    <property type="entry name" value="SpoIIGA"/>
    <property type="match status" value="1"/>
</dbReference>
<protein>
    <submittedName>
        <fullName evidence="3">Sigma-E processing peptidase SpoIIGA</fullName>
    </submittedName>
</protein>
<gene>
    <name evidence="3" type="primary">spoIIGA</name>
    <name evidence="3" type="ORF">D7Z54_21715</name>
</gene>
<dbReference type="GO" id="GO:0030436">
    <property type="term" value="P:asexual sporulation"/>
    <property type="evidence" value="ECO:0007669"/>
    <property type="project" value="InterPro"/>
</dbReference>
<feature type="transmembrane region" description="Helical" evidence="2">
    <location>
        <begin position="70"/>
        <end position="89"/>
    </location>
</feature>
<dbReference type="Proteomes" id="UP000275076">
    <property type="component" value="Unassembled WGS sequence"/>
</dbReference>
<feature type="transmembrane region" description="Helical" evidence="2">
    <location>
        <begin position="96"/>
        <end position="113"/>
    </location>
</feature>
<dbReference type="EMBL" id="RBVX01000026">
    <property type="protein sequence ID" value="RSL31305.1"/>
    <property type="molecule type" value="Genomic_DNA"/>
</dbReference>
<keyword evidence="4" id="KW-1185">Reference proteome</keyword>
<evidence type="ECO:0000256" key="2">
    <source>
        <dbReference type="SAM" id="Phobius"/>
    </source>
</evidence>
<dbReference type="GO" id="GO:0006508">
    <property type="term" value="P:proteolysis"/>
    <property type="evidence" value="ECO:0007669"/>
    <property type="project" value="InterPro"/>
</dbReference>
<dbReference type="NCBIfam" id="TIGR02854">
    <property type="entry name" value="spore_II_GA"/>
    <property type="match status" value="1"/>
</dbReference>
<proteinExistence type="predicted"/>
<feature type="transmembrane region" description="Helical" evidence="2">
    <location>
        <begin position="44"/>
        <end position="64"/>
    </location>
</feature>
<sequence length="315" mass="36383">MIGRKKGIDIYYLDLLWGLNVLIHIVLFKGTARLTKRKLSTKRLWVVSVIGSCSIFIVLTPWEFMLVHPFGKVLLSILLVLIGFGFVSLSVFLQQLFMFYVMSFLAAGTIIGLETMRFSLAERQGFLTEYTSVMYNVFSFPLLILAVPVIWWVIKGMTSLMKSRRKRLSKIIKVTVVLEEAKWEAMALVDTGNQLKDPITRTPVMVMEMTLLKPQLSNKEFEQWRHMISTQRVEDLEHMKRWKDRWRLVPFRTAGQEMQMMFTVKPDYILIEEDNQTQTVETMLIGLDTNTLSSTGDFQIIFPADVLPASKHDSA</sequence>
<organism evidence="3 4">
    <name type="scientific">Salibacterium salarium</name>
    <dbReference type="NCBI Taxonomy" id="284579"/>
    <lineage>
        <taxon>Bacteria</taxon>
        <taxon>Bacillati</taxon>
        <taxon>Bacillota</taxon>
        <taxon>Bacilli</taxon>
        <taxon>Bacillales</taxon>
        <taxon>Bacillaceae</taxon>
    </lineage>
</organism>
<feature type="transmembrane region" description="Helical" evidence="2">
    <location>
        <begin position="133"/>
        <end position="154"/>
    </location>
</feature>
<comment type="caution">
    <text evidence="3">The sequence shown here is derived from an EMBL/GenBank/DDBJ whole genome shotgun (WGS) entry which is preliminary data.</text>
</comment>
<evidence type="ECO:0000256" key="1">
    <source>
        <dbReference type="PIRSR" id="PIRSR018571-1"/>
    </source>
</evidence>
<dbReference type="AlphaFoldDB" id="A0A3R9WQA2"/>
<dbReference type="InterPro" id="IPR005081">
    <property type="entry name" value="SpoIIGA"/>
</dbReference>
<feature type="transmembrane region" description="Helical" evidence="2">
    <location>
        <begin position="15"/>
        <end position="32"/>
    </location>
</feature>
<dbReference type="Pfam" id="PF03419">
    <property type="entry name" value="Peptidase_U4"/>
    <property type="match status" value="1"/>
</dbReference>
<evidence type="ECO:0000313" key="4">
    <source>
        <dbReference type="Proteomes" id="UP000275076"/>
    </source>
</evidence>
<dbReference type="OrthoDB" id="2690199at2"/>
<keyword evidence="2" id="KW-1133">Transmembrane helix</keyword>
<name>A0A3R9WQA2_9BACI</name>
<evidence type="ECO:0000313" key="3">
    <source>
        <dbReference type="EMBL" id="RSL31305.1"/>
    </source>
</evidence>
<dbReference type="RefSeq" id="WP_125558942.1">
    <property type="nucleotide sequence ID" value="NZ_RBVX01000026.1"/>
</dbReference>